<evidence type="ECO:0000259" key="6">
    <source>
        <dbReference type="PROSITE" id="PS51198"/>
    </source>
</evidence>
<evidence type="ECO:0000256" key="2">
    <source>
        <dbReference type="ARBA" id="ARBA00022801"/>
    </source>
</evidence>
<feature type="domain" description="UvrD-like helicase ATP-binding" evidence="6">
    <location>
        <begin position="201"/>
        <end position="539"/>
    </location>
</feature>
<dbReference type="EMBL" id="VIRV01000024">
    <property type="protein sequence ID" value="MBY0759733.1"/>
    <property type="molecule type" value="Genomic_DNA"/>
</dbReference>
<evidence type="ECO:0000313" key="7">
    <source>
        <dbReference type="EMBL" id="MBY0759733.1"/>
    </source>
</evidence>
<dbReference type="InterPro" id="IPR000212">
    <property type="entry name" value="DNA_helicase_UvrD/REP"/>
</dbReference>
<dbReference type="Pfam" id="PF13538">
    <property type="entry name" value="UvrD_C_2"/>
    <property type="match status" value="1"/>
</dbReference>
<keyword evidence="1 5" id="KW-0547">Nucleotide-binding</keyword>
<dbReference type="InterPro" id="IPR027417">
    <property type="entry name" value="P-loop_NTPase"/>
</dbReference>
<sequence>MAGKKGTWNMNQEQKEELLHLESCLSLIQENIRLYEAREQAGRKEVTALFQAVKKGEGDSYGQLTASQNILEHTQNALRKNRAALKKPYFGRIDYDDLTYESTERLYIGKNGITKNQTDVVIVDWRAPAASIYYENELGHGFYYVPEADDVEIDLHRKRTYDISDGKLLGFYDDDVAANDELLVKYLSQNKEAVLGDIIATIQKEQNEIIRDIPSKNIIVQGVAGSGKTTVALHRISYLLYNYEDKYKPAEFCIIGGNDMLLNYISSGLPELDVKNVRQMRMDAIFPYFLGNHFKKSFRIVPDLPEAPLKSRLSFVRKLDAFLKKWQEDALSIQDITDPELGVVLSSANMEEARFYHPDLSLFQTEKLFNERLASRIRFLCTERTPEYKKAKLLNYRKYFDSSRHKWTEDSIYLAFLETLSGESEESCSLFSATIESVRKKRFDVYDVASLALIKKRILQKKEMDEFSQIIVDEAQDFGETVYYVLKEIFPPCFFTIMGDVSQNIRYETGMNDWESLKKALFKEERDSFYLLAKSYRNTIEISQYAGKVLEKASQGSYRIQPVIRHGLPPEIHRADTASLPALLLETVDAVKAKNFETIAVVCRTEDEAAEVRSILDITDADSSAFHNGVMVLPVMLTKGLEFDCVILWKPDESRYGNNPREAKLLYVAITRALHELHLMLDADPSSLLL</sequence>
<keyword evidence="8" id="KW-1185">Reference proteome</keyword>
<dbReference type="Gene3D" id="3.40.50.300">
    <property type="entry name" value="P-loop containing nucleotide triphosphate hydrolases"/>
    <property type="match status" value="3"/>
</dbReference>
<feature type="binding site" evidence="5">
    <location>
        <begin position="222"/>
        <end position="229"/>
    </location>
    <ligand>
        <name>ATP</name>
        <dbReference type="ChEBI" id="CHEBI:30616"/>
    </ligand>
</feature>
<dbReference type="InterPro" id="IPR027785">
    <property type="entry name" value="UvrD-like_helicase_C"/>
</dbReference>
<dbReference type="Pfam" id="PF00580">
    <property type="entry name" value="UvrD-helicase"/>
    <property type="match status" value="1"/>
</dbReference>
<dbReference type="PROSITE" id="PS51198">
    <property type="entry name" value="UVRD_HELICASE_ATP_BIND"/>
    <property type="match status" value="1"/>
</dbReference>
<accession>A0ABS7L9R5</accession>
<protein>
    <recommendedName>
        <fullName evidence="6">UvrD-like helicase ATP-binding domain-containing protein</fullName>
    </recommendedName>
</protein>
<evidence type="ECO:0000256" key="5">
    <source>
        <dbReference type="PROSITE-ProRule" id="PRU00560"/>
    </source>
</evidence>
<reference evidence="7 8" key="1">
    <citation type="journal article" date="2020" name="New Microbes New Infect">
        <title>Sellimonas caecigallum sp. nov., description and genome sequence of a new member of the Sellimonas genus isolated from the cecum of feral chicken.</title>
        <authorList>
            <person name="Wongkuna S."/>
            <person name="Ghimire S."/>
            <person name="Antony L."/>
            <person name="Chankhamhaengdecha S."/>
            <person name="Janvilisri T."/>
            <person name="Scaria J."/>
        </authorList>
    </citation>
    <scope>NUCLEOTIDE SEQUENCE [LARGE SCALE GENOMIC DNA]</scope>
    <source>
        <strain evidence="7 8">SW451</strain>
    </source>
</reference>
<evidence type="ECO:0000313" key="8">
    <source>
        <dbReference type="Proteomes" id="UP000779049"/>
    </source>
</evidence>
<evidence type="ECO:0000256" key="3">
    <source>
        <dbReference type="ARBA" id="ARBA00022806"/>
    </source>
</evidence>
<comment type="caution">
    <text evidence="7">The sequence shown here is derived from an EMBL/GenBank/DDBJ whole genome shotgun (WGS) entry which is preliminary data.</text>
</comment>
<evidence type="ECO:0000256" key="4">
    <source>
        <dbReference type="ARBA" id="ARBA00022840"/>
    </source>
</evidence>
<dbReference type="InterPro" id="IPR014016">
    <property type="entry name" value="UvrD-like_ATP-bd"/>
</dbReference>
<keyword evidence="3 5" id="KW-0347">Helicase</keyword>
<dbReference type="PANTHER" id="PTHR11070">
    <property type="entry name" value="UVRD / RECB / PCRA DNA HELICASE FAMILY MEMBER"/>
    <property type="match status" value="1"/>
</dbReference>
<proteinExistence type="predicted"/>
<name>A0ABS7L9R5_9FIRM</name>
<keyword evidence="2 5" id="KW-0378">Hydrolase</keyword>
<gene>
    <name evidence="7" type="ORF">FLB61_11695</name>
</gene>
<keyword evidence="4 5" id="KW-0067">ATP-binding</keyword>
<dbReference type="Proteomes" id="UP000779049">
    <property type="component" value="Unassembled WGS sequence"/>
</dbReference>
<evidence type="ECO:0000256" key="1">
    <source>
        <dbReference type="ARBA" id="ARBA00022741"/>
    </source>
</evidence>
<dbReference type="PANTHER" id="PTHR11070:SF17">
    <property type="entry name" value="DNA HELICASE IV"/>
    <property type="match status" value="1"/>
</dbReference>
<organism evidence="7 8">
    <name type="scientific">Sellimonas caecigallum</name>
    <dbReference type="NCBI Taxonomy" id="2592333"/>
    <lineage>
        <taxon>Bacteria</taxon>
        <taxon>Bacillati</taxon>
        <taxon>Bacillota</taxon>
        <taxon>Clostridia</taxon>
        <taxon>Lachnospirales</taxon>
        <taxon>Lachnospiraceae</taxon>
        <taxon>Sellimonas</taxon>
    </lineage>
</organism>
<dbReference type="SUPFAM" id="SSF52540">
    <property type="entry name" value="P-loop containing nucleoside triphosphate hydrolases"/>
    <property type="match status" value="1"/>
</dbReference>